<reference evidence="1" key="1">
    <citation type="journal article" date="2014" name="Front. Microbiol.">
        <title>High frequency of phylogenetically diverse reductive dehalogenase-homologous genes in deep subseafloor sedimentary metagenomes.</title>
        <authorList>
            <person name="Kawai M."/>
            <person name="Futagami T."/>
            <person name="Toyoda A."/>
            <person name="Takaki Y."/>
            <person name="Nishi S."/>
            <person name="Hori S."/>
            <person name="Arai W."/>
            <person name="Tsubouchi T."/>
            <person name="Morono Y."/>
            <person name="Uchiyama I."/>
            <person name="Ito T."/>
            <person name="Fujiyama A."/>
            <person name="Inagaki F."/>
            <person name="Takami H."/>
        </authorList>
    </citation>
    <scope>NUCLEOTIDE SEQUENCE</scope>
    <source>
        <strain evidence="1">Expedition CK06-06</strain>
    </source>
</reference>
<dbReference type="AlphaFoldDB" id="X1ESX2"/>
<feature type="non-terminal residue" evidence="1">
    <location>
        <position position="1"/>
    </location>
</feature>
<comment type="caution">
    <text evidence="1">The sequence shown here is derived from an EMBL/GenBank/DDBJ whole genome shotgun (WGS) entry which is preliminary data.</text>
</comment>
<proteinExistence type="predicted"/>
<name>X1ESX2_9ZZZZ</name>
<gene>
    <name evidence="1" type="ORF">S01H4_56159</name>
</gene>
<evidence type="ECO:0000313" key="1">
    <source>
        <dbReference type="EMBL" id="GAH11738.1"/>
    </source>
</evidence>
<organism evidence="1">
    <name type="scientific">marine sediment metagenome</name>
    <dbReference type="NCBI Taxonomy" id="412755"/>
    <lineage>
        <taxon>unclassified sequences</taxon>
        <taxon>metagenomes</taxon>
        <taxon>ecological metagenomes</taxon>
    </lineage>
</organism>
<dbReference type="EMBL" id="BART01032511">
    <property type="protein sequence ID" value="GAH11738.1"/>
    <property type="molecule type" value="Genomic_DNA"/>
</dbReference>
<protein>
    <submittedName>
        <fullName evidence="1">Uncharacterized protein</fullName>
    </submittedName>
</protein>
<sequence>AKKLAEGSAIIDGRRIYSLVDSTKLKPNCEYQARFTYIVGNETFVERVFFKVIGISGKA</sequence>
<accession>X1ESX2</accession>